<feature type="region of interest" description="Disordered" evidence="2">
    <location>
        <begin position="1"/>
        <end position="51"/>
    </location>
</feature>
<evidence type="ECO:0000256" key="2">
    <source>
        <dbReference type="SAM" id="MobiDB-lite"/>
    </source>
</evidence>
<sequence length="356" mass="41426">KRLFAKSQSAPGAENTSHLHQTRLNLQPINKQRPTSQPQQRPEDEDAVSEQDLELVKSLEDALDRVKESVENLQRQVNKETHNLETMRRVFQEEEDDVAMKIRIVESEIQDLECTIEDQEADIKKKGEHILQLGIETESKEVEIAKLQEQLEEFEEETMRLLSGGDLLDLNEDINELDAVVDREMETMVEMKAKIDKVEEQNEKLLHEEASCDECLRDNEILIKEYEAELELTGTDLQMSKAHAIEVEFDALKRQYMVAKGSAVDREITEYQTRLKFQYEQEYMFLRRQRALATEIIDTRNKSHDEKLFKYRNGIKGAEAAIVCARADSRLALTERQQVEARAQAVRSEIEQHKRK</sequence>
<organism evidence="3 4">
    <name type="scientific">Mortierella polycephala</name>
    <dbReference type="NCBI Taxonomy" id="41804"/>
    <lineage>
        <taxon>Eukaryota</taxon>
        <taxon>Fungi</taxon>
        <taxon>Fungi incertae sedis</taxon>
        <taxon>Mucoromycota</taxon>
        <taxon>Mortierellomycotina</taxon>
        <taxon>Mortierellomycetes</taxon>
        <taxon>Mortierellales</taxon>
        <taxon>Mortierellaceae</taxon>
        <taxon>Mortierella</taxon>
    </lineage>
</organism>
<feature type="non-terminal residue" evidence="3">
    <location>
        <position position="356"/>
    </location>
</feature>
<reference evidence="3" key="1">
    <citation type="journal article" date="2020" name="Fungal Divers.">
        <title>Resolving the Mortierellaceae phylogeny through synthesis of multi-gene phylogenetics and phylogenomics.</title>
        <authorList>
            <person name="Vandepol N."/>
            <person name="Liber J."/>
            <person name="Desiro A."/>
            <person name="Na H."/>
            <person name="Kennedy M."/>
            <person name="Barry K."/>
            <person name="Grigoriev I.V."/>
            <person name="Miller A.N."/>
            <person name="O'Donnell K."/>
            <person name="Stajich J.E."/>
            <person name="Bonito G."/>
        </authorList>
    </citation>
    <scope>NUCLEOTIDE SEQUENCE</scope>
    <source>
        <strain evidence="3">KOD948</strain>
    </source>
</reference>
<evidence type="ECO:0000313" key="4">
    <source>
        <dbReference type="Proteomes" id="UP000726737"/>
    </source>
</evidence>
<dbReference type="EMBL" id="JAAAJA010001473">
    <property type="protein sequence ID" value="KAG0247305.1"/>
    <property type="molecule type" value="Genomic_DNA"/>
</dbReference>
<keyword evidence="1" id="KW-0175">Coiled coil</keyword>
<gene>
    <name evidence="3" type="ORF">BG011_001706</name>
</gene>
<evidence type="ECO:0000256" key="1">
    <source>
        <dbReference type="SAM" id="Coils"/>
    </source>
</evidence>
<proteinExistence type="predicted"/>
<dbReference type="Proteomes" id="UP000726737">
    <property type="component" value="Unassembled WGS sequence"/>
</dbReference>
<protein>
    <submittedName>
        <fullName evidence="3">Uncharacterized protein</fullName>
    </submittedName>
</protein>
<feature type="coiled-coil region" evidence="1">
    <location>
        <begin position="56"/>
        <end position="208"/>
    </location>
</feature>
<keyword evidence="4" id="KW-1185">Reference proteome</keyword>
<dbReference type="AlphaFoldDB" id="A0A9P6PG24"/>
<feature type="compositionally biased region" description="Polar residues" evidence="2">
    <location>
        <begin position="1"/>
        <end position="40"/>
    </location>
</feature>
<dbReference type="OrthoDB" id="2428858at2759"/>
<comment type="caution">
    <text evidence="3">The sequence shown here is derived from an EMBL/GenBank/DDBJ whole genome shotgun (WGS) entry which is preliminary data.</text>
</comment>
<accession>A0A9P6PG24</accession>
<name>A0A9P6PG24_9FUNG</name>
<evidence type="ECO:0000313" key="3">
    <source>
        <dbReference type="EMBL" id="KAG0247305.1"/>
    </source>
</evidence>